<sequence length="45" mass="5148">MILNRKFEFVAVNPAYEKMVGITSRICLENSFSTLFQKPKIALKA</sequence>
<accession>A0ABX2ISS0</accession>
<keyword evidence="2" id="KW-1185">Reference proteome</keyword>
<evidence type="ECO:0008006" key="3">
    <source>
        <dbReference type="Google" id="ProtNLM"/>
    </source>
</evidence>
<protein>
    <recommendedName>
        <fullName evidence="3">PAS domain-containing protein</fullName>
    </recommendedName>
</protein>
<dbReference type="Proteomes" id="UP000777935">
    <property type="component" value="Unassembled WGS sequence"/>
</dbReference>
<evidence type="ECO:0000313" key="2">
    <source>
        <dbReference type="Proteomes" id="UP000777935"/>
    </source>
</evidence>
<organism evidence="1 2">
    <name type="scientific">Parasulfitobacter algicola</name>
    <dbReference type="NCBI Taxonomy" id="2614809"/>
    <lineage>
        <taxon>Bacteria</taxon>
        <taxon>Pseudomonadati</taxon>
        <taxon>Pseudomonadota</taxon>
        <taxon>Alphaproteobacteria</taxon>
        <taxon>Rhodobacterales</taxon>
        <taxon>Roseobacteraceae</taxon>
        <taxon>Parasulfitobacter</taxon>
    </lineage>
</organism>
<dbReference type="EMBL" id="JABUFE010000002">
    <property type="protein sequence ID" value="NSX54130.1"/>
    <property type="molecule type" value="Genomic_DNA"/>
</dbReference>
<name>A0ABX2ISS0_9RHOB</name>
<proteinExistence type="predicted"/>
<comment type="caution">
    <text evidence="1">The sequence shown here is derived from an EMBL/GenBank/DDBJ whole genome shotgun (WGS) entry which is preliminary data.</text>
</comment>
<gene>
    <name evidence="1" type="ORF">HRQ87_04880</name>
</gene>
<evidence type="ECO:0000313" key="1">
    <source>
        <dbReference type="EMBL" id="NSX54130.1"/>
    </source>
</evidence>
<reference evidence="1 2" key="1">
    <citation type="submission" date="2020-06" db="EMBL/GenBank/DDBJ databases">
        <title>Sulfitobacter algicola sp. nov., isolated from green algae.</title>
        <authorList>
            <person name="Wang C."/>
        </authorList>
    </citation>
    <scope>NUCLEOTIDE SEQUENCE [LARGE SCALE GENOMIC DNA]</scope>
    <source>
        <strain evidence="1 2">1151</strain>
    </source>
</reference>